<feature type="region of interest" description="Disordered" evidence="1">
    <location>
        <begin position="37"/>
        <end position="79"/>
    </location>
</feature>
<proteinExistence type="predicted"/>
<evidence type="ECO:0000256" key="1">
    <source>
        <dbReference type="SAM" id="MobiDB-lite"/>
    </source>
</evidence>
<reference evidence="2 3" key="1">
    <citation type="journal article" date="2016" name="Mol. Biol. Evol.">
        <title>Comparative Genomics of Early-Diverging Mushroom-Forming Fungi Provides Insights into the Origins of Lignocellulose Decay Capabilities.</title>
        <authorList>
            <person name="Nagy L.G."/>
            <person name="Riley R."/>
            <person name="Tritt A."/>
            <person name="Adam C."/>
            <person name="Daum C."/>
            <person name="Floudas D."/>
            <person name="Sun H."/>
            <person name="Yadav J.S."/>
            <person name="Pangilinan J."/>
            <person name="Larsson K.H."/>
            <person name="Matsuura K."/>
            <person name="Barry K."/>
            <person name="Labutti K."/>
            <person name="Kuo R."/>
            <person name="Ohm R.A."/>
            <person name="Bhattacharya S.S."/>
            <person name="Shirouzu T."/>
            <person name="Yoshinaga Y."/>
            <person name="Martin F.M."/>
            <person name="Grigoriev I.V."/>
            <person name="Hibbett D.S."/>
        </authorList>
    </citation>
    <scope>NUCLEOTIDE SEQUENCE [LARGE SCALE GENOMIC DNA]</scope>
    <source>
        <strain evidence="2 3">93-53</strain>
    </source>
</reference>
<dbReference type="AlphaFoldDB" id="A0A165DGM9"/>
<dbReference type="RefSeq" id="XP_040762582.1">
    <property type="nucleotide sequence ID" value="XM_040901836.1"/>
</dbReference>
<dbReference type="InParanoid" id="A0A165DGM9"/>
<protein>
    <submittedName>
        <fullName evidence="2">Uncharacterized protein</fullName>
    </submittedName>
</protein>
<gene>
    <name evidence="2" type="ORF">LAESUDRAFT_285768</name>
</gene>
<dbReference type="EMBL" id="KV427634">
    <property type="protein sequence ID" value="KZT04842.1"/>
    <property type="molecule type" value="Genomic_DNA"/>
</dbReference>
<sequence>MSHPFKFNDTRCTEDFFGSQGLPSDEVSPGRNLCSDDTHWDGDTEGMYPAQNHGISEAVARPRRHRERRPPYPHTQYFEDGQQAASDGGYRMNTTDSAMNAGVGAGGFSQTDSSQRYVYSHGPPYVPSHMASYAAQAQNTSSQAQHPAGSAYARRLARNHPMAERIEPEVSSSPVEPFTQVQLERARAWVRGTVTHSDATEHVMQEEVVGEATWSEGSEDADDEFDESQDEDDLAMRLQNVHLNEPAIYHAMTPLGGRRF</sequence>
<evidence type="ECO:0000313" key="2">
    <source>
        <dbReference type="EMBL" id="KZT04842.1"/>
    </source>
</evidence>
<keyword evidence="3" id="KW-1185">Reference proteome</keyword>
<organism evidence="2 3">
    <name type="scientific">Laetiporus sulphureus 93-53</name>
    <dbReference type="NCBI Taxonomy" id="1314785"/>
    <lineage>
        <taxon>Eukaryota</taxon>
        <taxon>Fungi</taxon>
        <taxon>Dikarya</taxon>
        <taxon>Basidiomycota</taxon>
        <taxon>Agaricomycotina</taxon>
        <taxon>Agaricomycetes</taxon>
        <taxon>Polyporales</taxon>
        <taxon>Laetiporus</taxon>
    </lineage>
</organism>
<evidence type="ECO:0000313" key="3">
    <source>
        <dbReference type="Proteomes" id="UP000076871"/>
    </source>
</evidence>
<dbReference type="Proteomes" id="UP000076871">
    <property type="component" value="Unassembled WGS sequence"/>
</dbReference>
<accession>A0A165DGM9</accession>
<name>A0A165DGM9_9APHY</name>
<feature type="region of interest" description="Disordered" evidence="1">
    <location>
        <begin position="211"/>
        <end position="231"/>
    </location>
</feature>
<dbReference type="GeneID" id="63818867"/>
<feature type="compositionally biased region" description="Acidic residues" evidence="1">
    <location>
        <begin position="217"/>
        <end position="231"/>
    </location>
</feature>